<feature type="region of interest" description="Disordered" evidence="1">
    <location>
        <begin position="1"/>
        <end position="26"/>
    </location>
</feature>
<dbReference type="EMBL" id="CADCWE010000242">
    <property type="protein sequence ID" value="CAA9560677.1"/>
    <property type="molecule type" value="Genomic_DNA"/>
</dbReference>
<feature type="compositionally biased region" description="Low complexity" evidence="1">
    <location>
        <begin position="63"/>
        <end position="73"/>
    </location>
</feature>
<reference evidence="2" key="1">
    <citation type="submission" date="2020-02" db="EMBL/GenBank/DDBJ databases">
        <authorList>
            <person name="Meier V. D."/>
        </authorList>
    </citation>
    <scope>NUCLEOTIDE SEQUENCE</scope>
    <source>
        <strain evidence="2">AVDCRST_MAG73</strain>
    </source>
</reference>
<evidence type="ECO:0000256" key="1">
    <source>
        <dbReference type="SAM" id="MobiDB-lite"/>
    </source>
</evidence>
<name>A0A6J4UTS4_9BACT</name>
<proteinExistence type="predicted"/>
<sequence>MSCRESHRRSPQNPPPVGNVGVPGHGLQLRPGMWRLIRLAVTKRSRRPRAPAAMGNPPRRRTTIGTTTKPPLRGTERSGCGCGQFIGAGAVSEGGPASVLADRPAVLLVVLG</sequence>
<feature type="region of interest" description="Disordered" evidence="1">
    <location>
        <begin position="44"/>
        <end position="77"/>
    </location>
</feature>
<protein>
    <submittedName>
        <fullName evidence="2">Uncharacterized protein</fullName>
    </submittedName>
</protein>
<organism evidence="2">
    <name type="scientific">uncultured Thermomicrobiales bacterium</name>
    <dbReference type="NCBI Taxonomy" id="1645740"/>
    <lineage>
        <taxon>Bacteria</taxon>
        <taxon>Pseudomonadati</taxon>
        <taxon>Thermomicrobiota</taxon>
        <taxon>Thermomicrobia</taxon>
        <taxon>Thermomicrobiales</taxon>
        <taxon>environmental samples</taxon>
    </lineage>
</organism>
<feature type="compositionally biased region" description="Basic residues" evidence="1">
    <location>
        <begin position="1"/>
        <end position="10"/>
    </location>
</feature>
<gene>
    <name evidence="2" type="ORF">AVDCRST_MAG73-3669</name>
</gene>
<accession>A0A6J4UTS4</accession>
<evidence type="ECO:0000313" key="2">
    <source>
        <dbReference type="EMBL" id="CAA9560677.1"/>
    </source>
</evidence>
<dbReference type="AlphaFoldDB" id="A0A6J4UTS4"/>